<evidence type="ECO:0000256" key="4">
    <source>
        <dbReference type="ARBA" id="ARBA00022989"/>
    </source>
</evidence>
<dbReference type="GeneID" id="78080854"/>
<proteinExistence type="predicted"/>
<dbReference type="PANTHER" id="PTHR12778:SF10">
    <property type="entry name" value="MAJOR FACILITATOR SUPERFAMILY DOMAIN-CONTAINING PROTEIN 3"/>
    <property type="match status" value="1"/>
</dbReference>
<feature type="transmembrane region" description="Helical" evidence="6">
    <location>
        <begin position="12"/>
        <end position="35"/>
    </location>
</feature>
<comment type="subcellular location">
    <subcellularLocation>
        <location evidence="1">Membrane</location>
        <topology evidence="1">Multi-pass membrane protein</topology>
    </subcellularLocation>
</comment>
<evidence type="ECO:0000256" key="3">
    <source>
        <dbReference type="ARBA" id="ARBA00022692"/>
    </source>
</evidence>
<dbReference type="InterPro" id="IPR036259">
    <property type="entry name" value="MFS_trans_sf"/>
</dbReference>
<evidence type="ECO:0008006" key="9">
    <source>
        <dbReference type="Google" id="ProtNLM"/>
    </source>
</evidence>
<accession>F8WWF5</accession>
<keyword evidence="3 6" id="KW-0812">Transmembrane</keyword>
<dbReference type="Gene3D" id="1.20.1250.20">
    <property type="entry name" value="MFS general substrate transporter like domains"/>
    <property type="match status" value="1"/>
</dbReference>
<feature type="transmembrane region" description="Helical" evidence="6">
    <location>
        <begin position="355"/>
        <end position="375"/>
    </location>
</feature>
<feature type="transmembrane region" description="Helical" evidence="6">
    <location>
        <begin position="103"/>
        <end position="124"/>
    </location>
</feature>
<name>F8WWF5_9BACT</name>
<dbReference type="Pfam" id="PF07690">
    <property type="entry name" value="MFS_1"/>
    <property type="match status" value="1"/>
</dbReference>
<evidence type="ECO:0000313" key="8">
    <source>
        <dbReference type="Proteomes" id="UP000006420"/>
    </source>
</evidence>
<feature type="transmembrane region" description="Helical" evidence="6">
    <location>
        <begin position="170"/>
        <end position="189"/>
    </location>
</feature>
<reference evidence="7 8" key="1">
    <citation type="submission" date="2011-04" db="EMBL/GenBank/DDBJ databases">
        <title>The Genome Sequence of Dysgonomonas mossii DSM 22836.</title>
        <authorList>
            <consortium name="The Broad Institute Genome Sequencing Platform"/>
            <person name="Earl A."/>
            <person name="Ward D."/>
            <person name="Feldgarden M."/>
            <person name="Gevers D."/>
            <person name="Pudlo N."/>
            <person name="Martens E."/>
            <person name="Allen-Vercoe E."/>
            <person name="Young S.K."/>
            <person name="Zeng Q."/>
            <person name="Gargeya S."/>
            <person name="Fitzgerald M."/>
            <person name="Haas B."/>
            <person name="Abouelleil A."/>
            <person name="Alvarado L."/>
            <person name="Arachchi H.M."/>
            <person name="Berlin A."/>
            <person name="Brown A."/>
            <person name="Chapman S.B."/>
            <person name="Chen Z."/>
            <person name="Dunbar C."/>
            <person name="Freedman E."/>
            <person name="Gearin G."/>
            <person name="Gellesch M."/>
            <person name="Goldberg J."/>
            <person name="Griggs A."/>
            <person name="Gujja S."/>
            <person name="Heiman D."/>
            <person name="Howarth C."/>
            <person name="Larson L."/>
            <person name="Lui A."/>
            <person name="MacDonald P.J.P."/>
            <person name="Mehta T."/>
            <person name="Montmayeur A."/>
            <person name="Murphy C."/>
            <person name="Neiman D."/>
            <person name="Pearson M."/>
            <person name="Priest M."/>
            <person name="Roberts A."/>
            <person name="Saif S."/>
            <person name="Shea T."/>
            <person name="Shenoy N."/>
            <person name="Sisk P."/>
            <person name="Stolte C."/>
            <person name="Sykes S."/>
            <person name="Yandava C."/>
            <person name="Wortman J."/>
            <person name="Nusbaum C."/>
            <person name="Birren B."/>
        </authorList>
    </citation>
    <scope>NUCLEOTIDE SEQUENCE [LARGE SCALE GENOMIC DNA]</scope>
    <source>
        <strain evidence="7 8">DSM 22836</strain>
    </source>
</reference>
<dbReference type="OrthoDB" id="924673at2"/>
<protein>
    <recommendedName>
        <fullName evidence="9">Major facilitator superfamily (MFS) profile domain-containing protein</fullName>
    </recommendedName>
</protein>
<feature type="transmembrane region" description="Helical" evidence="6">
    <location>
        <begin position="285"/>
        <end position="308"/>
    </location>
</feature>
<keyword evidence="5 6" id="KW-0472">Membrane</keyword>
<gene>
    <name evidence="7" type="ORF">HMPREF9456_00163</name>
</gene>
<dbReference type="AlphaFoldDB" id="F8WWF5"/>
<evidence type="ECO:0000256" key="5">
    <source>
        <dbReference type="ARBA" id="ARBA00023136"/>
    </source>
</evidence>
<evidence type="ECO:0000256" key="1">
    <source>
        <dbReference type="ARBA" id="ARBA00004141"/>
    </source>
</evidence>
<dbReference type="EMBL" id="ADLW01000001">
    <property type="protein sequence ID" value="EGK06289.1"/>
    <property type="molecule type" value="Genomic_DNA"/>
</dbReference>
<dbReference type="GO" id="GO:0022857">
    <property type="term" value="F:transmembrane transporter activity"/>
    <property type="evidence" value="ECO:0007669"/>
    <property type="project" value="InterPro"/>
</dbReference>
<dbReference type="STRING" id="742767.HMPREF9456_00163"/>
<feature type="transmembrane region" description="Helical" evidence="6">
    <location>
        <begin position="79"/>
        <end position="97"/>
    </location>
</feature>
<feature type="transmembrane region" description="Helical" evidence="6">
    <location>
        <begin position="314"/>
        <end position="334"/>
    </location>
</feature>
<dbReference type="GO" id="GO:0016020">
    <property type="term" value="C:membrane"/>
    <property type="evidence" value="ECO:0007669"/>
    <property type="project" value="UniProtKB-SubCell"/>
</dbReference>
<organism evidence="7 8">
    <name type="scientific">Dysgonomonas mossii DSM 22836</name>
    <dbReference type="NCBI Taxonomy" id="742767"/>
    <lineage>
        <taxon>Bacteria</taxon>
        <taxon>Pseudomonadati</taxon>
        <taxon>Bacteroidota</taxon>
        <taxon>Bacteroidia</taxon>
        <taxon>Bacteroidales</taxon>
        <taxon>Dysgonomonadaceae</taxon>
        <taxon>Dysgonomonas</taxon>
    </lineage>
</organism>
<dbReference type="HOGENOM" id="CLU_029352_4_2_10"/>
<dbReference type="Proteomes" id="UP000006420">
    <property type="component" value="Unassembled WGS sequence"/>
</dbReference>
<dbReference type="eggNOG" id="COG2814">
    <property type="taxonomic scope" value="Bacteria"/>
</dbReference>
<dbReference type="SUPFAM" id="SSF103473">
    <property type="entry name" value="MFS general substrate transporter"/>
    <property type="match status" value="1"/>
</dbReference>
<dbReference type="PANTHER" id="PTHR12778">
    <property type="entry name" value="SOLUTE CARRIER FAMILY 33 ACETYL-COA TRANSPORTER -RELATED"/>
    <property type="match status" value="1"/>
</dbReference>
<feature type="transmembrane region" description="Helical" evidence="6">
    <location>
        <begin position="224"/>
        <end position="245"/>
    </location>
</feature>
<feature type="transmembrane region" description="Helical" evidence="6">
    <location>
        <begin position="257"/>
        <end position="278"/>
    </location>
</feature>
<dbReference type="CDD" id="cd17485">
    <property type="entry name" value="MFS_MFSD3"/>
    <property type="match status" value="1"/>
</dbReference>
<keyword evidence="2" id="KW-0813">Transport</keyword>
<sequence>MGINIQKGEKLFTFFCLYIAQSIPMSFFSTVIPVIMRQQNFSLESIGMLQLLKLPWILKFLWSPAVDRSTFRIGDFKRWIFSSELIYASIIFAVSFLDFQTTPYLIIGLVVLSFIASATQDIATDSLAVLSFSKKDKSLANSMQSMGNFAGAMIGSGILLLLYHKFGWGNLLPFLAVFVIIALIPLIFFKRGHNQVIIKAKQEKKPTPDDLFGFFKQKGIWKQVFFLFVYYAGLIGVLAMLKPMLVDYGYNMKEIGVMSGIVGTSIGCLASFGGGFIVRKIGRHFARILFAVFTLMTTIYFCLLVSALPVNIATLHLGISLLWASYGMAVIVVYTTAMDCVRPGFEGTDFTIQTVITHLSGIIMGVSSGKIAAMITYKGLFVVEMCIAAISLAFILFAFKLKAPKEQNETRITEQI</sequence>
<dbReference type="RefSeq" id="WP_006841537.1">
    <property type="nucleotide sequence ID" value="NZ_AQWJ01000001.1"/>
</dbReference>
<keyword evidence="4 6" id="KW-1133">Transmembrane helix</keyword>
<evidence type="ECO:0000313" key="7">
    <source>
        <dbReference type="EMBL" id="EGK06289.1"/>
    </source>
</evidence>
<comment type="caution">
    <text evidence="7">The sequence shown here is derived from an EMBL/GenBank/DDBJ whole genome shotgun (WGS) entry which is preliminary data.</text>
</comment>
<evidence type="ECO:0000256" key="6">
    <source>
        <dbReference type="SAM" id="Phobius"/>
    </source>
</evidence>
<keyword evidence="8" id="KW-1185">Reference proteome</keyword>
<feature type="transmembrane region" description="Helical" evidence="6">
    <location>
        <begin position="381"/>
        <end position="399"/>
    </location>
</feature>
<dbReference type="InterPro" id="IPR004752">
    <property type="entry name" value="AmpG_permease/AT-1"/>
</dbReference>
<dbReference type="InterPro" id="IPR011701">
    <property type="entry name" value="MFS"/>
</dbReference>
<evidence type="ECO:0000256" key="2">
    <source>
        <dbReference type="ARBA" id="ARBA00022448"/>
    </source>
</evidence>